<dbReference type="InterPro" id="IPR005174">
    <property type="entry name" value="KIB1-4_b-propeller"/>
</dbReference>
<dbReference type="Pfam" id="PF03478">
    <property type="entry name" value="Beta-prop_KIB1-4"/>
    <property type="match status" value="2"/>
</dbReference>
<evidence type="ECO:0000313" key="2">
    <source>
        <dbReference type="EMBL" id="KAK9130429.1"/>
    </source>
</evidence>
<comment type="caution">
    <text evidence="2">The sequence shown here is derived from an EMBL/GenBank/DDBJ whole genome shotgun (WGS) entry which is preliminary data.</text>
</comment>
<feature type="domain" description="KIB1-4 beta-propeller" evidence="1">
    <location>
        <begin position="210"/>
        <end position="388"/>
    </location>
</feature>
<organism evidence="2 3">
    <name type="scientific">Stephania japonica</name>
    <dbReference type="NCBI Taxonomy" id="461633"/>
    <lineage>
        <taxon>Eukaryota</taxon>
        <taxon>Viridiplantae</taxon>
        <taxon>Streptophyta</taxon>
        <taxon>Embryophyta</taxon>
        <taxon>Tracheophyta</taxon>
        <taxon>Spermatophyta</taxon>
        <taxon>Magnoliopsida</taxon>
        <taxon>Ranunculales</taxon>
        <taxon>Menispermaceae</taxon>
        <taxon>Menispermoideae</taxon>
        <taxon>Cissampelideae</taxon>
        <taxon>Stephania</taxon>
    </lineage>
</organism>
<protein>
    <recommendedName>
        <fullName evidence="1">KIB1-4 beta-propeller domain-containing protein</fullName>
    </recommendedName>
</protein>
<sequence>MVVMRLGDEKWTSIEIESFPSLSALATTWIHDLAFYKGKLYFVNQSGMVLVCDENVHTPRNHDDQYCHPMKAITLTDPIDIDRYNKYAEANTRCKGGDVLLGLVSSIMDNKHKHKHKHAPEFTENVLHIIVRWLSSLVCFAAFGSVFKSWRSFFLQYYSYLVPPSPPWLILPDPNSTDCSQPITVYGLYGFEDRKLFDKCNIPSNCPFIKNYKDVLVGAVHNSNNFVFMRLGDEKWTTVEIESFPSRSLIITRIVDLLFYKGKFYLVNQSGTVFVCEENVHAPRNHDYHYSHPIKAIKLTDHVDITSMSEPIVNASIDMHFLVEVKGELMLVIKFLLISNTHYFRVFKFDFTKEHGLKGCSLFLNYCNGSMAAREVSGRTKIYFKFYDMAYKEGQEDLRNHKLMVSDLLGKGTDLF</sequence>
<gene>
    <name evidence="2" type="ORF">Sjap_010916</name>
</gene>
<dbReference type="Proteomes" id="UP001417504">
    <property type="component" value="Unassembled WGS sequence"/>
</dbReference>
<accession>A0AAP0JAJ1</accession>
<dbReference type="PANTHER" id="PTHR33110:SF134">
    <property type="entry name" value="OS09G0565350 PROTEIN"/>
    <property type="match status" value="1"/>
</dbReference>
<name>A0AAP0JAJ1_9MAGN</name>
<evidence type="ECO:0000259" key="1">
    <source>
        <dbReference type="Pfam" id="PF03478"/>
    </source>
</evidence>
<keyword evidence="3" id="KW-1185">Reference proteome</keyword>
<dbReference type="PANTHER" id="PTHR33110">
    <property type="entry name" value="F-BOX/KELCH-REPEAT PROTEIN-RELATED"/>
    <property type="match status" value="1"/>
</dbReference>
<reference evidence="2 3" key="1">
    <citation type="submission" date="2024-01" db="EMBL/GenBank/DDBJ databases">
        <title>Genome assemblies of Stephania.</title>
        <authorList>
            <person name="Yang L."/>
        </authorList>
    </citation>
    <scope>NUCLEOTIDE SEQUENCE [LARGE SCALE GENOMIC DNA]</scope>
    <source>
        <strain evidence="2">QJT</strain>
        <tissue evidence="2">Leaf</tissue>
    </source>
</reference>
<evidence type="ECO:0000313" key="3">
    <source>
        <dbReference type="Proteomes" id="UP001417504"/>
    </source>
</evidence>
<dbReference type="AlphaFoldDB" id="A0AAP0JAJ1"/>
<feature type="domain" description="KIB1-4 beta-propeller" evidence="1">
    <location>
        <begin position="2"/>
        <end position="100"/>
    </location>
</feature>
<proteinExistence type="predicted"/>
<dbReference type="EMBL" id="JBBNAE010000004">
    <property type="protein sequence ID" value="KAK9130429.1"/>
    <property type="molecule type" value="Genomic_DNA"/>
</dbReference>